<evidence type="ECO:0000259" key="2">
    <source>
        <dbReference type="Pfam" id="PF07883"/>
    </source>
</evidence>
<evidence type="ECO:0000256" key="1">
    <source>
        <dbReference type="ARBA" id="ARBA00022723"/>
    </source>
</evidence>
<evidence type="ECO:0000313" key="4">
    <source>
        <dbReference type="Proteomes" id="UP000182409"/>
    </source>
</evidence>
<dbReference type="InterPro" id="IPR013096">
    <property type="entry name" value="Cupin_2"/>
</dbReference>
<dbReference type="Pfam" id="PF07883">
    <property type="entry name" value="Cupin_2"/>
    <property type="match status" value="1"/>
</dbReference>
<gene>
    <name evidence="3" type="ORF">SAMN05443244_0567</name>
</gene>
<dbReference type="InterPro" id="IPR011051">
    <property type="entry name" value="RmlC_Cupin_sf"/>
</dbReference>
<dbReference type="InterPro" id="IPR051610">
    <property type="entry name" value="GPI/OXD"/>
</dbReference>
<dbReference type="EMBL" id="FNSD01000001">
    <property type="protein sequence ID" value="SEB44706.1"/>
    <property type="molecule type" value="Genomic_DNA"/>
</dbReference>
<dbReference type="Proteomes" id="UP000182409">
    <property type="component" value="Unassembled WGS sequence"/>
</dbReference>
<accession>A0A1H4JFI5</accession>
<dbReference type="SUPFAM" id="SSF51182">
    <property type="entry name" value="RmlC-like cupins"/>
    <property type="match status" value="1"/>
</dbReference>
<feature type="domain" description="Cupin type-2" evidence="2">
    <location>
        <begin position="88"/>
        <end position="155"/>
    </location>
</feature>
<dbReference type="InterPro" id="IPR014710">
    <property type="entry name" value="RmlC-like_jellyroll"/>
</dbReference>
<dbReference type="GO" id="GO:0046872">
    <property type="term" value="F:metal ion binding"/>
    <property type="evidence" value="ECO:0007669"/>
    <property type="project" value="UniProtKB-KW"/>
</dbReference>
<sequence>MSLSPEHIAKANTMNRREMMLAISASAFLGGTCAAEVVAVTETESELKTSRVYQFADLPRVPLPNGQEDQVVLRGALATGEGLEVHETTLPPGQMPHLAHRHRHSELMLVRSGLLEFDNDGQKTTAGPGGVFFVGSNVLHAVKCVGSEPADYYVVAIGRG</sequence>
<keyword evidence="1" id="KW-0479">Metal-binding</keyword>
<dbReference type="AlphaFoldDB" id="A0A1H4JFI5"/>
<evidence type="ECO:0000313" key="3">
    <source>
        <dbReference type="EMBL" id="SEB44706.1"/>
    </source>
</evidence>
<organism evidence="3 4">
    <name type="scientific">Terriglobus roseus</name>
    <dbReference type="NCBI Taxonomy" id="392734"/>
    <lineage>
        <taxon>Bacteria</taxon>
        <taxon>Pseudomonadati</taxon>
        <taxon>Acidobacteriota</taxon>
        <taxon>Terriglobia</taxon>
        <taxon>Terriglobales</taxon>
        <taxon>Acidobacteriaceae</taxon>
        <taxon>Terriglobus</taxon>
    </lineage>
</organism>
<dbReference type="PANTHER" id="PTHR35848:SF6">
    <property type="entry name" value="CUPIN TYPE-2 DOMAIN-CONTAINING PROTEIN"/>
    <property type="match status" value="1"/>
</dbReference>
<reference evidence="3 4" key="1">
    <citation type="submission" date="2016-10" db="EMBL/GenBank/DDBJ databases">
        <authorList>
            <person name="de Groot N.N."/>
        </authorList>
    </citation>
    <scope>NUCLEOTIDE SEQUENCE [LARGE SCALE GENOMIC DNA]</scope>
    <source>
        <strain evidence="3 4">AB35.6</strain>
    </source>
</reference>
<proteinExistence type="predicted"/>
<dbReference type="PANTHER" id="PTHR35848">
    <property type="entry name" value="OXALATE-BINDING PROTEIN"/>
    <property type="match status" value="1"/>
</dbReference>
<protein>
    <submittedName>
        <fullName evidence="3">Cupin domain-containing protein</fullName>
    </submittedName>
</protein>
<dbReference type="Gene3D" id="2.60.120.10">
    <property type="entry name" value="Jelly Rolls"/>
    <property type="match status" value="1"/>
</dbReference>
<name>A0A1H4JFI5_9BACT</name>